<evidence type="ECO:0000313" key="2">
    <source>
        <dbReference type="EMBL" id="GBP28048.1"/>
    </source>
</evidence>
<keyword evidence="3" id="KW-1185">Reference proteome</keyword>
<evidence type="ECO:0000313" key="3">
    <source>
        <dbReference type="Proteomes" id="UP000299102"/>
    </source>
</evidence>
<dbReference type="Proteomes" id="UP000299102">
    <property type="component" value="Unassembled WGS sequence"/>
</dbReference>
<proteinExistence type="predicted"/>
<sequence>MRNYLRHPLVPHASPSDVRRPHISVPLRRARNKVLGFDTRKDVSADVTAAHVTASRVHQPLRRPDRIAS</sequence>
<gene>
    <name evidence="2" type="ORF">EVAR_21167_1</name>
</gene>
<feature type="region of interest" description="Disordered" evidence="1">
    <location>
        <begin position="1"/>
        <end position="22"/>
    </location>
</feature>
<organism evidence="2 3">
    <name type="scientific">Eumeta variegata</name>
    <name type="common">Bagworm moth</name>
    <name type="synonym">Eumeta japonica</name>
    <dbReference type="NCBI Taxonomy" id="151549"/>
    <lineage>
        <taxon>Eukaryota</taxon>
        <taxon>Metazoa</taxon>
        <taxon>Ecdysozoa</taxon>
        <taxon>Arthropoda</taxon>
        <taxon>Hexapoda</taxon>
        <taxon>Insecta</taxon>
        <taxon>Pterygota</taxon>
        <taxon>Neoptera</taxon>
        <taxon>Endopterygota</taxon>
        <taxon>Lepidoptera</taxon>
        <taxon>Glossata</taxon>
        <taxon>Ditrysia</taxon>
        <taxon>Tineoidea</taxon>
        <taxon>Psychidae</taxon>
        <taxon>Oiketicinae</taxon>
        <taxon>Eumeta</taxon>
    </lineage>
</organism>
<evidence type="ECO:0000256" key="1">
    <source>
        <dbReference type="SAM" id="MobiDB-lite"/>
    </source>
</evidence>
<dbReference type="EMBL" id="BGZK01000202">
    <property type="protein sequence ID" value="GBP28048.1"/>
    <property type="molecule type" value="Genomic_DNA"/>
</dbReference>
<comment type="caution">
    <text evidence="2">The sequence shown here is derived from an EMBL/GenBank/DDBJ whole genome shotgun (WGS) entry which is preliminary data.</text>
</comment>
<dbReference type="AlphaFoldDB" id="A0A4C1UNK4"/>
<accession>A0A4C1UNK4</accession>
<reference evidence="2 3" key="1">
    <citation type="journal article" date="2019" name="Commun. Biol.">
        <title>The bagworm genome reveals a unique fibroin gene that provides high tensile strength.</title>
        <authorList>
            <person name="Kono N."/>
            <person name="Nakamura H."/>
            <person name="Ohtoshi R."/>
            <person name="Tomita M."/>
            <person name="Numata K."/>
            <person name="Arakawa K."/>
        </authorList>
    </citation>
    <scope>NUCLEOTIDE SEQUENCE [LARGE SCALE GENOMIC DNA]</scope>
</reference>
<name>A0A4C1UNK4_EUMVA</name>
<protein>
    <submittedName>
        <fullName evidence="2">Uncharacterized protein</fullName>
    </submittedName>
</protein>